<dbReference type="InterPro" id="IPR001789">
    <property type="entry name" value="Sig_transdc_resp-reg_receiver"/>
</dbReference>
<evidence type="ECO:0000259" key="3">
    <source>
        <dbReference type="PROSITE" id="PS50110"/>
    </source>
</evidence>
<evidence type="ECO:0000313" key="5">
    <source>
        <dbReference type="Proteomes" id="UP000320390"/>
    </source>
</evidence>
<dbReference type="AlphaFoldDB" id="A0A518ESK6"/>
<accession>A0A518ESK6</accession>
<dbReference type="Pfam" id="PF00072">
    <property type="entry name" value="Response_reg"/>
    <property type="match status" value="1"/>
</dbReference>
<dbReference type="PROSITE" id="PS50110">
    <property type="entry name" value="RESPONSE_REGULATORY"/>
    <property type="match status" value="1"/>
</dbReference>
<keyword evidence="5" id="KW-1185">Reference proteome</keyword>
<keyword evidence="1 2" id="KW-0597">Phosphoprotein</keyword>
<reference evidence="4 5" key="1">
    <citation type="submission" date="2019-02" db="EMBL/GenBank/DDBJ databases">
        <title>Deep-cultivation of Planctomycetes and their phenomic and genomic characterization uncovers novel biology.</title>
        <authorList>
            <person name="Wiegand S."/>
            <person name="Jogler M."/>
            <person name="Boedeker C."/>
            <person name="Pinto D."/>
            <person name="Vollmers J."/>
            <person name="Rivas-Marin E."/>
            <person name="Kohn T."/>
            <person name="Peeters S.H."/>
            <person name="Heuer A."/>
            <person name="Rast P."/>
            <person name="Oberbeckmann S."/>
            <person name="Bunk B."/>
            <person name="Jeske O."/>
            <person name="Meyerdierks A."/>
            <person name="Storesund J.E."/>
            <person name="Kallscheuer N."/>
            <person name="Luecker S."/>
            <person name="Lage O.M."/>
            <person name="Pohl T."/>
            <person name="Merkel B.J."/>
            <person name="Hornburger P."/>
            <person name="Mueller R.-W."/>
            <person name="Bruemmer F."/>
            <person name="Labrenz M."/>
            <person name="Spormann A.M."/>
            <person name="Op den Camp H."/>
            <person name="Overmann J."/>
            <person name="Amann R."/>
            <person name="Jetten M.S.M."/>
            <person name="Mascher T."/>
            <person name="Medema M.H."/>
            <person name="Devos D.P."/>
            <person name="Kaster A.-K."/>
            <person name="Ovreas L."/>
            <person name="Rohde M."/>
            <person name="Galperin M.Y."/>
            <person name="Jogler C."/>
        </authorList>
    </citation>
    <scope>NUCLEOTIDE SEQUENCE [LARGE SCALE GENOMIC DNA]</scope>
    <source>
        <strain evidence="4 5">Poly30</strain>
    </source>
</reference>
<evidence type="ECO:0000313" key="4">
    <source>
        <dbReference type="EMBL" id="QDV07077.1"/>
    </source>
</evidence>
<feature type="modified residue" description="4-aspartylphosphate" evidence="2">
    <location>
        <position position="224"/>
    </location>
</feature>
<organism evidence="4 5">
    <name type="scientific">Saltatorellus ferox</name>
    <dbReference type="NCBI Taxonomy" id="2528018"/>
    <lineage>
        <taxon>Bacteria</taxon>
        <taxon>Pseudomonadati</taxon>
        <taxon>Planctomycetota</taxon>
        <taxon>Planctomycetia</taxon>
        <taxon>Planctomycetia incertae sedis</taxon>
        <taxon>Saltatorellus</taxon>
    </lineage>
</organism>
<proteinExistence type="predicted"/>
<dbReference type="GO" id="GO:0000160">
    <property type="term" value="P:phosphorelay signal transduction system"/>
    <property type="evidence" value="ECO:0007669"/>
    <property type="project" value="InterPro"/>
</dbReference>
<dbReference type="PANTHER" id="PTHR44591">
    <property type="entry name" value="STRESS RESPONSE REGULATOR PROTEIN 1"/>
    <property type="match status" value="1"/>
</dbReference>
<dbReference type="PANTHER" id="PTHR44591:SF23">
    <property type="entry name" value="CHEY SUBFAMILY"/>
    <property type="match status" value="1"/>
</dbReference>
<sequence>MKLAQLTPAHVRQAVAIYVDHAWPEGVVGAPQAKLEELGSRSTLREMRGVFVETSSEGGADGERGCRRFALRLGNRRYPWMKFVIQEYLVAGEFFFSVDTHDDLRVDPDSPDYLPWCDLQRFNRDLKREIEADWAETDLPTHGDLRALCEGIARVGEVGGAASSPLSEGLRGKRLLVVDDDEDVAFGAAAVLTARGYQVETAFDGRQVLDRMALDPLPDLVVLDFAMPEFDGEEVMRRLRADPRTENVPLLLATASDIDLSTIQRASGLLRKPYPRSVLYGMIDRLLNDVPTGGPDPG</sequence>
<dbReference type="SMART" id="SM00448">
    <property type="entry name" value="REC"/>
    <property type="match status" value="1"/>
</dbReference>
<protein>
    <submittedName>
        <fullName evidence="4">Response regulator PleD</fullName>
    </submittedName>
</protein>
<dbReference type="EMBL" id="CP036434">
    <property type="protein sequence ID" value="QDV07077.1"/>
    <property type="molecule type" value="Genomic_DNA"/>
</dbReference>
<dbReference type="Proteomes" id="UP000320390">
    <property type="component" value="Chromosome"/>
</dbReference>
<gene>
    <name evidence="4" type="primary">pleD_3</name>
    <name evidence="4" type="ORF">Poly30_25960</name>
</gene>
<dbReference type="SUPFAM" id="SSF52172">
    <property type="entry name" value="CheY-like"/>
    <property type="match status" value="1"/>
</dbReference>
<feature type="domain" description="Response regulatory" evidence="3">
    <location>
        <begin position="174"/>
        <end position="287"/>
    </location>
</feature>
<name>A0A518ESK6_9BACT</name>
<dbReference type="InterPro" id="IPR011006">
    <property type="entry name" value="CheY-like_superfamily"/>
</dbReference>
<dbReference type="RefSeq" id="WP_419191313.1">
    <property type="nucleotide sequence ID" value="NZ_CP036434.1"/>
</dbReference>
<evidence type="ECO:0000256" key="2">
    <source>
        <dbReference type="PROSITE-ProRule" id="PRU00169"/>
    </source>
</evidence>
<evidence type="ECO:0000256" key="1">
    <source>
        <dbReference type="ARBA" id="ARBA00022553"/>
    </source>
</evidence>
<dbReference type="InterPro" id="IPR050595">
    <property type="entry name" value="Bact_response_regulator"/>
</dbReference>
<dbReference type="Gene3D" id="3.40.50.2300">
    <property type="match status" value="1"/>
</dbReference>